<dbReference type="PANTHER" id="PTHR43884:SF12">
    <property type="entry name" value="ISOVALERYL-COA DEHYDROGENASE, MITOCHONDRIAL-RELATED"/>
    <property type="match status" value="1"/>
</dbReference>
<dbReference type="GO" id="GO:0003995">
    <property type="term" value="F:acyl-CoA dehydrogenase activity"/>
    <property type="evidence" value="ECO:0007669"/>
    <property type="project" value="TreeGrafter"/>
</dbReference>
<evidence type="ECO:0000256" key="1">
    <source>
        <dbReference type="ARBA" id="ARBA00001974"/>
    </source>
</evidence>
<dbReference type="InterPro" id="IPR006091">
    <property type="entry name" value="Acyl-CoA_Oxase/DH_mid-dom"/>
</dbReference>
<dbReference type="InterPro" id="IPR009100">
    <property type="entry name" value="AcylCoA_DH/oxidase_NM_dom_sf"/>
</dbReference>
<evidence type="ECO:0000256" key="6">
    <source>
        <dbReference type="RuleBase" id="RU362125"/>
    </source>
</evidence>
<dbReference type="PANTHER" id="PTHR43884">
    <property type="entry name" value="ACYL-COA DEHYDROGENASE"/>
    <property type="match status" value="1"/>
</dbReference>
<dbReference type="InterPro" id="IPR013786">
    <property type="entry name" value="AcylCoA_DH/ox_N"/>
</dbReference>
<evidence type="ECO:0000256" key="3">
    <source>
        <dbReference type="ARBA" id="ARBA00022630"/>
    </source>
</evidence>
<gene>
    <name evidence="10" type="ORF">HY730_09465</name>
</gene>
<dbReference type="InterPro" id="IPR037069">
    <property type="entry name" value="AcylCoA_DH/ox_N_sf"/>
</dbReference>
<dbReference type="Gene3D" id="1.20.140.10">
    <property type="entry name" value="Butyryl-CoA Dehydrogenase, subunit A, domain 3"/>
    <property type="match status" value="1"/>
</dbReference>
<organism evidence="10 11">
    <name type="scientific">Tectimicrobiota bacterium</name>
    <dbReference type="NCBI Taxonomy" id="2528274"/>
    <lineage>
        <taxon>Bacteria</taxon>
        <taxon>Pseudomonadati</taxon>
        <taxon>Nitrospinota/Tectimicrobiota group</taxon>
        <taxon>Candidatus Tectimicrobiota</taxon>
    </lineage>
</organism>
<protein>
    <submittedName>
        <fullName evidence="10">Acyl-CoA dehydrogenase family protein</fullName>
    </submittedName>
</protein>
<dbReference type="Proteomes" id="UP000772181">
    <property type="component" value="Unassembled WGS sequence"/>
</dbReference>
<dbReference type="Pfam" id="PF00441">
    <property type="entry name" value="Acyl-CoA_dh_1"/>
    <property type="match status" value="1"/>
</dbReference>
<dbReference type="GO" id="GO:0050660">
    <property type="term" value="F:flavin adenine dinucleotide binding"/>
    <property type="evidence" value="ECO:0007669"/>
    <property type="project" value="InterPro"/>
</dbReference>
<feature type="domain" description="Acyl-CoA oxidase/dehydrogenase middle" evidence="8">
    <location>
        <begin position="122"/>
        <end position="218"/>
    </location>
</feature>
<feature type="domain" description="Acyl-CoA dehydrogenase/oxidase N-terminal" evidence="9">
    <location>
        <begin position="6"/>
        <end position="118"/>
    </location>
</feature>
<keyword evidence="3 6" id="KW-0285">Flavoprotein</keyword>
<evidence type="ECO:0000256" key="4">
    <source>
        <dbReference type="ARBA" id="ARBA00022827"/>
    </source>
</evidence>
<comment type="caution">
    <text evidence="10">The sequence shown here is derived from an EMBL/GenBank/DDBJ whole genome shotgun (WGS) entry which is preliminary data.</text>
</comment>
<dbReference type="Gene3D" id="1.10.540.10">
    <property type="entry name" value="Acyl-CoA dehydrogenase/oxidase, N-terminal domain"/>
    <property type="match status" value="1"/>
</dbReference>
<dbReference type="Gene3D" id="2.40.110.10">
    <property type="entry name" value="Butyryl-CoA Dehydrogenase, subunit A, domain 2"/>
    <property type="match status" value="1"/>
</dbReference>
<dbReference type="FunFam" id="1.20.140.10:FF:000001">
    <property type="entry name" value="Acyl-CoA dehydrogenase"/>
    <property type="match status" value="1"/>
</dbReference>
<evidence type="ECO:0000259" key="9">
    <source>
        <dbReference type="Pfam" id="PF02771"/>
    </source>
</evidence>
<name>A0A933GME3_UNCTE</name>
<dbReference type="EMBL" id="JACQWF010000411">
    <property type="protein sequence ID" value="MBI4596583.1"/>
    <property type="molecule type" value="Genomic_DNA"/>
</dbReference>
<dbReference type="FunFam" id="1.10.540.10:FF:000002">
    <property type="entry name" value="Acyl-CoA dehydrogenase FadE19"/>
    <property type="match status" value="1"/>
</dbReference>
<accession>A0A933GME3</accession>
<keyword evidence="4 6" id="KW-0274">FAD</keyword>
<evidence type="ECO:0000259" key="7">
    <source>
        <dbReference type="Pfam" id="PF00441"/>
    </source>
</evidence>
<dbReference type="InterPro" id="IPR046373">
    <property type="entry name" value="Acyl-CoA_Oxase/DH_mid-dom_sf"/>
</dbReference>
<comment type="similarity">
    <text evidence="2 6">Belongs to the acyl-CoA dehydrogenase family.</text>
</comment>
<evidence type="ECO:0000256" key="5">
    <source>
        <dbReference type="ARBA" id="ARBA00023002"/>
    </source>
</evidence>
<proteinExistence type="inferred from homology"/>
<evidence type="ECO:0000313" key="10">
    <source>
        <dbReference type="EMBL" id="MBI4596583.1"/>
    </source>
</evidence>
<dbReference type="AlphaFoldDB" id="A0A933GME3"/>
<dbReference type="Pfam" id="PF02770">
    <property type="entry name" value="Acyl-CoA_dh_M"/>
    <property type="match status" value="1"/>
</dbReference>
<reference evidence="10" key="1">
    <citation type="submission" date="2020-07" db="EMBL/GenBank/DDBJ databases">
        <title>Huge and variable diversity of episymbiotic CPR bacteria and DPANN archaea in groundwater ecosystems.</title>
        <authorList>
            <person name="He C.Y."/>
            <person name="Keren R."/>
            <person name="Whittaker M."/>
            <person name="Farag I.F."/>
            <person name="Doudna J."/>
            <person name="Cate J.H.D."/>
            <person name="Banfield J.F."/>
        </authorList>
    </citation>
    <scope>NUCLEOTIDE SEQUENCE</scope>
    <source>
        <strain evidence="10">NC_groundwater_1482_Ag_S-0.65um_47_24</strain>
    </source>
</reference>
<comment type="cofactor">
    <cofactor evidence="1 6">
        <name>FAD</name>
        <dbReference type="ChEBI" id="CHEBI:57692"/>
    </cofactor>
</comment>
<evidence type="ECO:0000256" key="2">
    <source>
        <dbReference type="ARBA" id="ARBA00009347"/>
    </source>
</evidence>
<feature type="domain" description="Acyl-CoA dehydrogenase/oxidase C-terminal" evidence="7">
    <location>
        <begin position="231"/>
        <end position="378"/>
    </location>
</feature>
<sequence length="390" mass="43710">MDFDFTDEERMIQKAAGDFARKEIAPKIAEFDRGECYDPEIFKKMGELGFTGGVLPKKYDGSEMSYVGLALMIEEIARYCVFSAVLAGYASCSGGQGTLKYGTEEQKLKYLAALCRGEKPCATGVTEPHSGTDIVRVMETTVKKDGDFYIVNGTKAWISNLEHAQWFITFAQMDKSRGHRGICAFIIEKDWPGVTATPYKNLMGDRYFKTGELVFEDVRVPKENLVGKELEGYKVLMCGTEIGRLACAARSLGQIRACLEESVSYAKQRVVFGRPIAEYQLIKAKIADMALGLEAGRFLTYHLAWMKDKGMEGVQKEASMAKLYTSDVLMKSATEAVQIHGAYGIHDEYNVGRYFRDAKVTQIYDGTQEIHRVIIGDHTLGFKQRYRGEE</sequence>
<dbReference type="SUPFAM" id="SSF56645">
    <property type="entry name" value="Acyl-CoA dehydrogenase NM domain-like"/>
    <property type="match status" value="1"/>
</dbReference>
<dbReference type="SUPFAM" id="SSF47203">
    <property type="entry name" value="Acyl-CoA dehydrogenase C-terminal domain-like"/>
    <property type="match status" value="1"/>
</dbReference>
<evidence type="ECO:0000259" key="8">
    <source>
        <dbReference type="Pfam" id="PF02770"/>
    </source>
</evidence>
<keyword evidence="5 6" id="KW-0560">Oxidoreductase</keyword>
<dbReference type="InterPro" id="IPR009075">
    <property type="entry name" value="AcylCo_DH/oxidase_C"/>
</dbReference>
<dbReference type="Pfam" id="PF02771">
    <property type="entry name" value="Acyl-CoA_dh_N"/>
    <property type="match status" value="1"/>
</dbReference>
<dbReference type="InterPro" id="IPR036250">
    <property type="entry name" value="AcylCo_DH-like_C"/>
</dbReference>
<evidence type="ECO:0000313" key="11">
    <source>
        <dbReference type="Proteomes" id="UP000772181"/>
    </source>
</evidence>
<dbReference type="PIRSF" id="PIRSF016578">
    <property type="entry name" value="HsaA"/>
    <property type="match status" value="1"/>
</dbReference>